<evidence type="ECO:0000313" key="2">
    <source>
        <dbReference type="EMBL" id="VFK08730.1"/>
    </source>
</evidence>
<sequence>MSNQKSFLGTGWSFPPTFTAGGVGVETVSDEDDIRQSLEILLATRPGERVMQDKFGCELSGFLFEEIDQGLVNNITGIVSNAILYHEPRIKMNHLDVSQSETEQGLLLISIDYTVRGTNSRYNMVYPFYLNEASNSIMN</sequence>
<dbReference type="Pfam" id="PF04965">
    <property type="entry name" value="GPW_gp25"/>
    <property type="match status" value="1"/>
</dbReference>
<dbReference type="Gene3D" id="3.10.450.40">
    <property type="match status" value="1"/>
</dbReference>
<dbReference type="SUPFAM" id="SSF160719">
    <property type="entry name" value="gpW/gp25-like"/>
    <property type="match status" value="1"/>
</dbReference>
<protein>
    <recommendedName>
        <fullName evidence="1">IraD/Gp25-like domain-containing protein</fullName>
    </recommendedName>
</protein>
<dbReference type="InterPro" id="IPR007048">
    <property type="entry name" value="IraD/Gp25-like"/>
</dbReference>
<dbReference type="AlphaFoldDB" id="A0A450VVD5"/>
<dbReference type="EMBL" id="CAADFK010000004">
    <property type="protein sequence ID" value="VFK08730.1"/>
    <property type="molecule type" value="Genomic_DNA"/>
</dbReference>
<name>A0A450VVD5_9GAMM</name>
<evidence type="ECO:0000259" key="1">
    <source>
        <dbReference type="Pfam" id="PF04965"/>
    </source>
</evidence>
<feature type="domain" description="IraD/Gp25-like" evidence="1">
    <location>
        <begin position="29"/>
        <end position="119"/>
    </location>
</feature>
<reference evidence="2" key="1">
    <citation type="submission" date="2019-02" db="EMBL/GenBank/DDBJ databases">
        <authorList>
            <person name="Gruber-Vodicka R. H."/>
            <person name="Seah K. B. B."/>
        </authorList>
    </citation>
    <scope>NUCLEOTIDE SEQUENCE</scope>
    <source>
        <strain evidence="2">BECK_S313</strain>
    </source>
</reference>
<accession>A0A450VVD5</accession>
<gene>
    <name evidence="2" type="ORF">BECKLPF1236B_GA0070989_100414</name>
</gene>
<organism evidence="2">
    <name type="scientific">Candidatus Kentrum sp. LPFa</name>
    <dbReference type="NCBI Taxonomy" id="2126335"/>
    <lineage>
        <taxon>Bacteria</taxon>
        <taxon>Pseudomonadati</taxon>
        <taxon>Pseudomonadota</taxon>
        <taxon>Gammaproteobacteria</taxon>
        <taxon>Candidatus Kentrum</taxon>
    </lineage>
</organism>
<proteinExistence type="predicted"/>